<gene>
    <name evidence="1" type="ORF">UR96_C0031G0009</name>
</gene>
<organism evidence="1 2">
    <name type="scientific">candidate division WS6 bacterium GW2011_GWC1_36_11</name>
    <dbReference type="NCBI Taxonomy" id="1619090"/>
    <lineage>
        <taxon>Bacteria</taxon>
        <taxon>Candidatus Dojkabacteria</taxon>
    </lineage>
</organism>
<protein>
    <submittedName>
        <fullName evidence="1">Uncharacterized protein</fullName>
    </submittedName>
</protein>
<evidence type="ECO:0000313" key="2">
    <source>
        <dbReference type="Proteomes" id="UP000034140"/>
    </source>
</evidence>
<evidence type="ECO:0000313" key="1">
    <source>
        <dbReference type="EMBL" id="KKP91548.1"/>
    </source>
</evidence>
<dbReference type="EMBL" id="LBRE01000031">
    <property type="protein sequence ID" value="KKP91548.1"/>
    <property type="molecule type" value="Genomic_DNA"/>
</dbReference>
<proteinExistence type="predicted"/>
<comment type="caution">
    <text evidence="1">The sequence shown here is derived from an EMBL/GenBank/DDBJ whole genome shotgun (WGS) entry which is preliminary data.</text>
</comment>
<name>A0A0G0DDK9_9BACT</name>
<dbReference type="Proteomes" id="UP000034140">
    <property type="component" value="Unassembled WGS sequence"/>
</dbReference>
<reference evidence="1 2" key="1">
    <citation type="journal article" date="2015" name="Nature">
        <title>rRNA introns, odd ribosomes, and small enigmatic genomes across a large radiation of phyla.</title>
        <authorList>
            <person name="Brown C.T."/>
            <person name="Hug L.A."/>
            <person name="Thomas B.C."/>
            <person name="Sharon I."/>
            <person name="Castelle C.J."/>
            <person name="Singh A."/>
            <person name="Wilkins M.J."/>
            <person name="Williams K.H."/>
            <person name="Banfield J.F."/>
        </authorList>
    </citation>
    <scope>NUCLEOTIDE SEQUENCE [LARGE SCALE GENOMIC DNA]</scope>
</reference>
<accession>A0A0G0DDK9</accession>
<dbReference type="AlphaFoldDB" id="A0A0G0DDK9"/>
<sequence>MGLCILRYILEYQYMNQKDLTVNSPIENEQNKIILEKLSLLYREVSETGRQVACLDTESEEDSNEIDFENLQFKLYQLGLVPRDSNLQNFKIFADIEDGIFMFGLEARCTKDGRPWNARIILEQNEDEPAHNFSIVKSREFFKNSIIQDENLSSKNEILLDAIIFFIYLFNKNKVGIENIELKMNRKKLEEDLTYLEEVISRNSLQNFKAGKLCYVSLEKNDFDEIILTLHRLEDSDNSDYIIRIKRWGNSFIFKKKNDYHREGENRTVPKSINNSKELGMFCEMAHIAINGLNAKYVKLITQ</sequence>